<dbReference type="AlphaFoldDB" id="B9DW58"/>
<reference evidence="2" key="1">
    <citation type="journal article" date="2009" name="BMC Genomics">
        <title>Evidence for niche adaptation in the genome of the bovine pathogen Streptococcus uberis.</title>
        <authorList>
            <person name="Ward P.N."/>
            <person name="Holden M.T.G."/>
            <person name="Leigh J.A."/>
            <person name="Lennard N."/>
            <person name="Bignell A."/>
            <person name="Barron A."/>
            <person name="Clark L."/>
            <person name="Quail M.A."/>
            <person name="Woodward J."/>
            <person name="Barrell B.G."/>
            <person name="Egan S.A."/>
            <person name="Field T.R."/>
            <person name="Maskell D."/>
            <person name="Kehoe M."/>
            <person name="Dowson C.G."/>
            <person name="Chanter N."/>
            <person name="Whatmore A.M."/>
            <person name="Bentley S.D."/>
            <person name="Parkhill J."/>
        </authorList>
    </citation>
    <scope>NUCLEOTIDE SEQUENCE [LARGE SCALE GENOMIC DNA]</scope>
    <source>
        <strain evidence="2">ATCC BAA-854 / 0140J</strain>
    </source>
</reference>
<dbReference type="RefSeq" id="WP_015912062.1">
    <property type="nucleotide sequence ID" value="NC_012004.1"/>
</dbReference>
<dbReference type="Proteomes" id="UP000000449">
    <property type="component" value="Chromosome"/>
</dbReference>
<keyword evidence="2" id="KW-1185">Reference proteome</keyword>
<organism evidence="1 2">
    <name type="scientific">Streptococcus uberis (strain ATCC BAA-854 / 0140J)</name>
    <dbReference type="NCBI Taxonomy" id="218495"/>
    <lineage>
        <taxon>Bacteria</taxon>
        <taxon>Bacillati</taxon>
        <taxon>Bacillota</taxon>
        <taxon>Bacilli</taxon>
        <taxon>Lactobacillales</taxon>
        <taxon>Streptococcaceae</taxon>
        <taxon>Streptococcus</taxon>
    </lineage>
</organism>
<dbReference type="STRING" id="218495.SUB1771"/>
<dbReference type="EMBL" id="AM946015">
    <property type="protein sequence ID" value="CAR43756.1"/>
    <property type="molecule type" value="Genomic_DNA"/>
</dbReference>
<dbReference type="HOGENOM" id="CLU_202647_0_0_9"/>
<proteinExistence type="predicted"/>
<evidence type="ECO:0000313" key="1">
    <source>
        <dbReference type="EMBL" id="CAR43756.1"/>
    </source>
</evidence>
<protein>
    <recommendedName>
        <fullName evidence="3">30S ribosomal protein S10</fullName>
    </recommendedName>
</protein>
<evidence type="ECO:0008006" key="3">
    <source>
        <dbReference type="Google" id="ProtNLM"/>
    </source>
</evidence>
<name>B9DW58_STRU0</name>
<sequence length="49" mass="5801">MGKYQLDYKGMQQVEKFHEKHSTQKTDKKSRVKELKARFLEKGSKGSQK</sequence>
<dbReference type="KEGG" id="sub:SUB1771"/>
<evidence type="ECO:0000313" key="2">
    <source>
        <dbReference type="Proteomes" id="UP000000449"/>
    </source>
</evidence>
<gene>
    <name evidence="1" type="ordered locus">SUB1771</name>
</gene>
<accession>B9DW58</accession>